<evidence type="ECO:0000313" key="17">
    <source>
        <dbReference type="Proteomes" id="UP000580043"/>
    </source>
</evidence>
<keyword evidence="8" id="KW-0902">Two-component regulatory system</keyword>
<keyword evidence="7 13" id="KW-1133">Transmembrane helix</keyword>
<dbReference type="Gene3D" id="3.30.565.10">
    <property type="entry name" value="Histidine kinase-like ATPase, C-terminal domain"/>
    <property type="match status" value="1"/>
</dbReference>
<dbReference type="CDD" id="cd00082">
    <property type="entry name" value="HisKA"/>
    <property type="match status" value="1"/>
</dbReference>
<dbReference type="CDD" id="cd17546">
    <property type="entry name" value="REC_hyHK_CKI1_RcsC-like"/>
    <property type="match status" value="1"/>
</dbReference>
<organism evidence="16 17">
    <name type="scientific">Zoogloea dura</name>
    <dbReference type="NCBI Taxonomy" id="2728840"/>
    <lineage>
        <taxon>Bacteria</taxon>
        <taxon>Pseudomonadati</taxon>
        <taxon>Pseudomonadota</taxon>
        <taxon>Betaproteobacteria</taxon>
        <taxon>Rhodocyclales</taxon>
        <taxon>Zoogloeaceae</taxon>
        <taxon>Zoogloea</taxon>
    </lineage>
</organism>
<name>A0A848G5S6_9RHOO</name>
<dbReference type="Gene3D" id="3.30.450.20">
    <property type="entry name" value="PAS domain"/>
    <property type="match status" value="2"/>
</dbReference>
<dbReference type="Pfam" id="PF00072">
    <property type="entry name" value="Response_reg"/>
    <property type="match status" value="1"/>
</dbReference>
<gene>
    <name evidence="16" type="ORF">HHL15_17665</name>
</gene>
<evidence type="ECO:0000256" key="8">
    <source>
        <dbReference type="ARBA" id="ARBA00023012"/>
    </source>
</evidence>
<evidence type="ECO:0000256" key="11">
    <source>
        <dbReference type="ARBA" id="ARBA00070152"/>
    </source>
</evidence>
<evidence type="ECO:0000256" key="10">
    <source>
        <dbReference type="ARBA" id="ARBA00058004"/>
    </source>
</evidence>
<dbReference type="InterPro" id="IPR004358">
    <property type="entry name" value="Sig_transdc_His_kin-like_C"/>
</dbReference>
<evidence type="ECO:0000256" key="13">
    <source>
        <dbReference type="SAM" id="Phobius"/>
    </source>
</evidence>
<evidence type="ECO:0000256" key="9">
    <source>
        <dbReference type="ARBA" id="ARBA00023136"/>
    </source>
</evidence>
<dbReference type="Gene3D" id="1.10.287.130">
    <property type="match status" value="1"/>
</dbReference>
<keyword evidence="5 12" id="KW-0597">Phosphoprotein</keyword>
<dbReference type="SMART" id="SM00448">
    <property type="entry name" value="REC"/>
    <property type="match status" value="1"/>
</dbReference>
<protein>
    <recommendedName>
        <fullName evidence="11">Virulence sensor protein BvgS</fullName>
        <ecNumber evidence="3">2.7.13.3</ecNumber>
    </recommendedName>
</protein>
<dbReference type="CDD" id="cd12915">
    <property type="entry name" value="PDC2_DGC_like"/>
    <property type="match status" value="1"/>
</dbReference>
<dbReference type="InterPro" id="IPR033479">
    <property type="entry name" value="dCache_1"/>
</dbReference>
<dbReference type="Pfam" id="PF02743">
    <property type="entry name" value="dCache_1"/>
    <property type="match status" value="1"/>
</dbReference>
<dbReference type="InterPro" id="IPR003661">
    <property type="entry name" value="HisK_dim/P_dom"/>
</dbReference>
<evidence type="ECO:0000256" key="5">
    <source>
        <dbReference type="ARBA" id="ARBA00022553"/>
    </source>
</evidence>
<evidence type="ECO:0000256" key="6">
    <source>
        <dbReference type="ARBA" id="ARBA00022692"/>
    </source>
</evidence>
<sequence length="756" mass="82517">MDVTATSKPARASSLVLAVVFFNALVFLLAGEALYYSQRQYEQQATQAVQNLAQSLEASVSGIFDKVDLAVHAVAREAERQRAAGPVRKEAVDAYIEGVHRLVPEVTALRVSDAEGRVLYGTDTAGNEVIQIADRDYFRDLVGAPADAAVLSRPLLGRISGKWVIVLARRVNGPDGRFAGVALGILSLEYFSRLFAALDVGERGVISMRDADMALIVRIPEHEGIGRSVGNRVVSKQTRDNIQANPRAGTYETVVTLDSIRRRMAYRKVSGHALYLFVGQAASDYLEPWRKEAVVIVSLALMFTLLTFFSAVMVWRRRQAESAVREALLRRQDRLESLVEERTRDLTAAKEVAEAASRAKSSFLANMSHELRTPISAIIGMSNLALREAGGSRFSTQLLRISQTSRHLLGVINDILDLSKIEAERLVLEHADFRLGGVLDSVFGLLGHKAEEKGLQLLREVPEVLATRSFRGDAMRLEQVLLNLVGNGIKFTDTGRVVVRMRLETDSAESSVLHCEVEDTGIGIHEADQARLFRPFEQADSSMTRKYGGTGLGLAITQRLIALMGGAISLRSEPGVGTRFAFTVVLQPVAAPEGPEAERPPPNAGAEDMLRLRFGGRRVLVVEDEPVNREVSRDLLTQAGLRVDVAEDGMCAVDRARAAPYDLILMDMQMPRLNGIDATIAIRGLEGYARVPILAMTANAFEEDRQACLAAGMNDHIAKPVEPPVLFDRLLKWLTEAGASPGLPSEPPEAGFEGPG</sequence>
<reference evidence="16 17" key="1">
    <citation type="submission" date="2020-04" db="EMBL/GenBank/DDBJ databases">
        <title>Zoogloea sp. G-4-1-14 isolated from soil.</title>
        <authorList>
            <person name="Dahal R.H."/>
        </authorList>
    </citation>
    <scope>NUCLEOTIDE SEQUENCE [LARGE SCALE GENOMIC DNA]</scope>
    <source>
        <strain evidence="16 17">G-4-1-14</strain>
    </source>
</reference>
<comment type="function">
    <text evidence="10">Member of the two-component regulatory system BvgS/BvgA. Phosphorylates BvgA via a four-step phosphorelay in response to environmental signals.</text>
</comment>
<dbReference type="InterPro" id="IPR005467">
    <property type="entry name" value="His_kinase_dom"/>
</dbReference>
<dbReference type="InterPro" id="IPR036097">
    <property type="entry name" value="HisK_dim/P_sf"/>
</dbReference>
<dbReference type="Proteomes" id="UP000580043">
    <property type="component" value="Unassembled WGS sequence"/>
</dbReference>
<dbReference type="CDD" id="cd16922">
    <property type="entry name" value="HATPase_EvgS-ArcB-TorS-like"/>
    <property type="match status" value="1"/>
</dbReference>
<comment type="catalytic activity">
    <reaction evidence="1">
        <text>ATP + protein L-histidine = ADP + protein N-phospho-L-histidine.</text>
        <dbReference type="EC" id="2.7.13.3"/>
    </reaction>
</comment>
<evidence type="ECO:0000259" key="15">
    <source>
        <dbReference type="PROSITE" id="PS50110"/>
    </source>
</evidence>
<dbReference type="SUPFAM" id="SSF52172">
    <property type="entry name" value="CheY-like"/>
    <property type="match status" value="1"/>
</dbReference>
<dbReference type="RefSeq" id="WP_169147123.1">
    <property type="nucleotide sequence ID" value="NZ_JABBGA010000016.1"/>
</dbReference>
<dbReference type="SMART" id="SM00388">
    <property type="entry name" value="HisKA"/>
    <property type="match status" value="1"/>
</dbReference>
<evidence type="ECO:0000313" key="16">
    <source>
        <dbReference type="EMBL" id="NML27588.1"/>
    </source>
</evidence>
<dbReference type="InterPro" id="IPR036890">
    <property type="entry name" value="HATPase_C_sf"/>
</dbReference>
<dbReference type="SUPFAM" id="SSF55874">
    <property type="entry name" value="ATPase domain of HSP90 chaperone/DNA topoisomerase II/histidine kinase"/>
    <property type="match status" value="1"/>
</dbReference>
<evidence type="ECO:0000256" key="4">
    <source>
        <dbReference type="ARBA" id="ARBA00022475"/>
    </source>
</evidence>
<comment type="caution">
    <text evidence="16">The sequence shown here is derived from an EMBL/GenBank/DDBJ whole genome shotgun (WGS) entry which is preliminary data.</text>
</comment>
<dbReference type="FunFam" id="3.30.565.10:FF:000010">
    <property type="entry name" value="Sensor histidine kinase RcsC"/>
    <property type="match status" value="1"/>
</dbReference>
<dbReference type="InterPro" id="IPR001789">
    <property type="entry name" value="Sig_transdc_resp-reg_receiver"/>
</dbReference>
<proteinExistence type="predicted"/>
<keyword evidence="17" id="KW-1185">Reference proteome</keyword>
<dbReference type="InterPro" id="IPR003594">
    <property type="entry name" value="HATPase_dom"/>
</dbReference>
<dbReference type="Gene3D" id="3.40.50.2300">
    <property type="match status" value="1"/>
</dbReference>
<evidence type="ECO:0000256" key="1">
    <source>
        <dbReference type="ARBA" id="ARBA00000085"/>
    </source>
</evidence>
<dbReference type="PANTHER" id="PTHR45339:SF5">
    <property type="entry name" value="HISTIDINE KINASE"/>
    <property type="match status" value="1"/>
</dbReference>
<feature type="modified residue" description="4-aspartylphosphate" evidence="12">
    <location>
        <position position="667"/>
    </location>
</feature>
<dbReference type="EMBL" id="JABBGA010000016">
    <property type="protein sequence ID" value="NML27588.1"/>
    <property type="molecule type" value="Genomic_DNA"/>
</dbReference>
<dbReference type="GO" id="GO:0000155">
    <property type="term" value="F:phosphorelay sensor kinase activity"/>
    <property type="evidence" value="ECO:0007669"/>
    <property type="project" value="InterPro"/>
</dbReference>
<dbReference type="AlphaFoldDB" id="A0A848G5S6"/>
<dbReference type="PRINTS" id="PR00344">
    <property type="entry name" value="BCTRLSENSOR"/>
</dbReference>
<feature type="domain" description="Response regulatory" evidence="15">
    <location>
        <begin position="618"/>
        <end position="734"/>
    </location>
</feature>
<feature type="transmembrane region" description="Helical" evidence="13">
    <location>
        <begin position="293"/>
        <end position="315"/>
    </location>
</feature>
<dbReference type="SMART" id="SM00387">
    <property type="entry name" value="HATPase_c"/>
    <property type="match status" value="1"/>
</dbReference>
<dbReference type="InterPro" id="IPR011006">
    <property type="entry name" value="CheY-like_superfamily"/>
</dbReference>
<dbReference type="CDD" id="cd12914">
    <property type="entry name" value="PDC1_DGC_like"/>
    <property type="match status" value="1"/>
</dbReference>
<dbReference type="Pfam" id="PF00512">
    <property type="entry name" value="HisKA"/>
    <property type="match status" value="1"/>
</dbReference>
<keyword evidence="4" id="KW-1003">Cell membrane</keyword>
<evidence type="ECO:0000256" key="3">
    <source>
        <dbReference type="ARBA" id="ARBA00012438"/>
    </source>
</evidence>
<evidence type="ECO:0000259" key="14">
    <source>
        <dbReference type="PROSITE" id="PS50109"/>
    </source>
</evidence>
<dbReference type="PROSITE" id="PS50110">
    <property type="entry name" value="RESPONSE_REGULATORY"/>
    <property type="match status" value="1"/>
</dbReference>
<dbReference type="EC" id="2.7.13.3" evidence="3"/>
<dbReference type="SUPFAM" id="SSF47384">
    <property type="entry name" value="Homodimeric domain of signal transducing histidine kinase"/>
    <property type="match status" value="1"/>
</dbReference>
<dbReference type="GO" id="GO:0005886">
    <property type="term" value="C:plasma membrane"/>
    <property type="evidence" value="ECO:0007669"/>
    <property type="project" value="UniProtKB-SubCell"/>
</dbReference>
<evidence type="ECO:0000256" key="2">
    <source>
        <dbReference type="ARBA" id="ARBA00004651"/>
    </source>
</evidence>
<evidence type="ECO:0000256" key="12">
    <source>
        <dbReference type="PROSITE-ProRule" id="PRU00169"/>
    </source>
</evidence>
<dbReference type="Pfam" id="PF02518">
    <property type="entry name" value="HATPase_c"/>
    <property type="match status" value="1"/>
</dbReference>
<dbReference type="PANTHER" id="PTHR45339">
    <property type="entry name" value="HYBRID SIGNAL TRANSDUCTION HISTIDINE KINASE J"/>
    <property type="match status" value="1"/>
</dbReference>
<feature type="domain" description="Histidine kinase" evidence="14">
    <location>
        <begin position="366"/>
        <end position="588"/>
    </location>
</feature>
<keyword evidence="6 13" id="KW-0812">Transmembrane</keyword>
<feature type="transmembrane region" description="Helical" evidence="13">
    <location>
        <begin position="12"/>
        <end position="35"/>
    </location>
</feature>
<comment type="subcellular location">
    <subcellularLocation>
        <location evidence="2">Cell membrane</location>
        <topology evidence="2">Multi-pass membrane protein</topology>
    </subcellularLocation>
</comment>
<evidence type="ECO:0000256" key="7">
    <source>
        <dbReference type="ARBA" id="ARBA00022989"/>
    </source>
</evidence>
<dbReference type="PROSITE" id="PS50109">
    <property type="entry name" value="HIS_KIN"/>
    <property type="match status" value="1"/>
</dbReference>
<keyword evidence="9 13" id="KW-0472">Membrane</keyword>
<accession>A0A848G5S6</accession>